<dbReference type="AlphaFoldDB" id="A0A2N0PCS1"/>
<dbReference type="InterPro" id="IPR000812">
    <property type="entry name" value="TFIIB"/>
</dbReference>
<feature type="domain" description="Transcription factor TFIIB cyclin-like" evidence="4">
    <location>
        <begin position="17"/>
        <end position="80"/>
    </location>
</feature>
<keyword evidence="2" id="KW-0804">Transcription</keyword>
<dbReference type="VEuPathDB" id="FungiDB:RhiirA1_418763"/>
<feature type="non-terminal residue" evidence="5">
    <location>
        <position position="295"/>
    </location>
</feature>
<dbReference type="VEuPathDB" id="FungiDB:FUN_007394"/>
<organism evidence="5 6">
    <name type="scientific">Rhizophagus irregularis</name>
    <dbReference type="NCBI Taxonomy" id="588596"/>
    <lineage>
        <taxon>Eukaryota</taxon>
        <taxon>Fungi</taxon>
        <taxon>Fungi incertae sedis</taxon>
        <taxon>Mucoromycota</taxon>
        <taxon>Glomeromycotina</taxon>
        <taxon>Glomeromycetes</taxon>
        <taxon>Glomerales</taxon>
        <taxon>Glomeraceae</taxon>
        <taxon>Rhizophagus</taxon>
    </lineage>
</organism>
<feature type="region of interest" description="Disordered" evidence="3">
    <location>
        <begin position="175"/>
        <end position="232"/>
    </location>
</feature>
<evidence type="ECO:0000259" key="4">
    <source>
        <dbReference type="Pfam" id="PF00382"/>
    </source>
</evidence>
<feature type="compositionally biased region" description="Basic and acidic residues" evidence="3">
    <location>
        <begin position="179"/>
        <end position="188"/>
    </location>
</feature>
<dbReference type="Pfam" id="PF00382">
    <property type="entry name" value="TFIIB"/>
    <property type="match status" value="1"/>
</dbReference>
<dbReference type="VEuPathDB" id="FungiDB:RhiirFUN_009383"/>
<dbReference type="InterPro" id="IPR013150">
    <property type="entry name" value="TFIIB_cyclin"/>
</dbReference>
<dbReference type="Gene3D" id="1.10.472.10">
    <property type="entry name" value="Cyclin-like"/>
    <property type="match status" value="1"/>
</dbReference>
<evidence type="ECO:0000256" key="3">
    <source>
        <dbReference type="SAM" id="MobiDB-lite"/>
    </source>
</evidence>
<gene>
    <name evidence="5" type="ORF">RhiirA5_362202</name>
</gene>
<accession>A0A2N0PCS1</accession>
<feature type="compositionally biased region" description="Acidic residues" evidence="3">
    <location>
        <begin position="271"/>
        <end position="295"/>
    </location>
</feature>
<protein>
    <recommendedName>
        <fullName evidence="4">Transcription factor TFIIB cyclin-like domain-containing protein</fullName>
    </recommendedName>
</protein>
<feature type="region of interest" description="Disordered" evidence="3">
    <location>
        <begin position="250"/>
        <end position="295"/>
    </location>
</feature>
<evidence type="ECO:0000256" key="1">
    <source>
        <dbReference type="ARBA" id="ARBA00023015"/>
    </source>
</evidence>
<reference evidence="5 6" key="1">
    <citation type="submission" date="2016-04" db="EMBL/GenBank/DDBJ databases">
        <title>Genome analyses suggest a sexual origin of heterokaryosis in a supposedly ancient asexual fungus.</title>
        <authorList>
            <person name="Ropars J."/>
            <person name="Sedzielewska K."/>
            <person name="Noel J."/>
            <person name="Charron P."/>
            <person name="Farinelli L."/>
            <person name="Marton T."/>
            <person name="Kruger M."/>
            <person name="Pelin A."/>
            <person name="Brachmann A."/>
            <person name="Corradi N."/>
        </authorList>
    </citation>
    <scope>NUCLEOTIDE SEQUENCE [LARGE SCALE GENOMIC DNA]</scope>
    <source>
        <strain evidence="5 6">A5</strain>
    </source>
</reference>
<proteinExistence type="predicted"/>
<dbReference type="InterPro" id="IPR036915">
    <property type="entry name" value="Cyclin-like_sf"/>
</dbReference>
<dbReference type="SUPFAM" id="SSF47954">
    <property type="entry name" value="Cyclin-like"/>
    <property type="match status" value="1"/>
</dbReference>
<feature type="compositionally biased region" description="Polar residues" evidence="3">
    <location>
        <begin position="189"/>
        <end position="199"/>
    </location>
</feature>
<reference evidence="5 6" key="2">
    <citation type="submission" date="2017-09" db="EMBL/GenBank/DDBJ databases">
        <title>Extensive intraspecific genome diversity in a model arbuscular mycorrhizal fungus.</title>
        <authorList>
            <person name="Chen E.C."/>
            <person name="Morin E."/>
            <person name="Beaudet D."/>
            <person name="Noel J."/>
            <person name="Ndikumana S."/>
            <person name="Charron P."/>
            <person name="St-Onge C."/>
            <person name="Giorgi J."/>
            <person name="Grigoriev I.V."/>
            <person name="Roux C."/>
            <person name="Martin F.M."/>
            <person name="Corradi N."/>
        </authorList>
    </citation>
    <scope>NUCLEOTIDE SEQUENCE [LARGE SCALE GENOMIC DNA]</scope>
    <source>
        <strain evidence="5 6">A5</strain>
    </source>
</reference>
<dbReference type="GO" id="GO:0070897">
    <property type="term" value="P:transcription preinitiation complex assembly"/>
    <property type="evidence" value="ECO:0007669"/>
    <property type="project" value="InterPro"/>
</dbReference>
<dbReference type="EMBL" id="LLXJ01000985">
    <property type="protein sequence ID" value="PKC04579.1"/>
    <property type="molecule type" value="Genomic_DNA"/>
</dbReference>
<dbReference type="Proteomes" id="UP000232722">
    <property type="component" value="Unassembled WGS sequence"/>
</dbReference>
<dbReference type="GO" id="GO:0017025">
    <property type="term" value="F:TBP-class protein binding"/>
    <property type="evidence" value="ECO:0007669"/>
    <property type="project" value="InterPro"/>
</dbReference>
<evidence type="ECO:0000313" key="5">
    <source>
        <dbReference type="EMBL" id="PKC04579.1"/>
    </source>
</evidence>
<comment type="caution">
    <text evidence="5">The sequence shown here is derived from an EMBL/GenBank/DDBJ whole genome shotgun (WGS) entry which is preliminary data.</text>
</comment>
<evidence type="ECO:0000256" key="2">
    <source>
        <dbReference type="ARBA" id="ARBA00023163"/>
    </source>
</evidence>
<evidence type="ECO:0000313" key="6">
    <source>
        <dbReference type="Proteomes" id="UP000232722"/>
    </source>
</evidence>
<keyword evidence="1" id="KW-0805">Transcription regulation</keyword>
<sequence length="295" mass="32621">MLKVFESNGLGDGSNGTVDSAEYLKRWCQNLKLPQHIINAAIHVYRQASELNITTGKCPVSVGAASIWLSIHAWNETRTSTYSHTVHTDDAELIKVEHKDVATAAGVVNATLVGCFKNLLRFKEQLLPEGFLKEARERSPYYLKSNSINCVNNNNSESDAYGRLSSSTDNVKSYISKADNSDNGKSKVETATTETTSKPIKSEPVSKLPTKSQVKVERSETNTQSLKSPIKETETIDKVPAISKKEVKNEKTLPVLKSPPRMTKPIPEIEPGQEDADDELEEGELREDDDDNMVV</sequence>
<dbReference type="PRINTS" id="PR00685">
    <property type="entry name" value="TIFACTORIIB"/>
</dbReference>
<name>A0A2N0PCS1_9GLOM</name>